<dbReference type="EMBL" id="AZBU02000010">
    <property type="protein sequence ID" value="TKR62064.1"/>
    <property type="molecule type" value="Genomic_DNA"/>
</dbReference>
<feature type="transmembrane region" description="Helical" evidence="1">
    <location>
        <begin position="99"/>
        <end position="120"/>
    </location>
</feature>
<evidence type="ECO:0000313" key="3">
    <source>
        <dbReference type="Proteomes" id="UP000298663"/>
    </source>
</evidence>
<reference evidence="2 3" key="1">
    <citation type="journal article" date="2015" name="Genome Biol.">
        <title>Comparative genomics of Steinernema reveals deeply conserved gene regulatory networks.</title>
        <authorList>
            <person name="Dillman A.R."/>
            <person name="Macchietto M."/>
            <person name="Porter C.F."/>
            <person name="Rogers A."/>
            <person name="Williams B."/>
            <person name="Antoshechkin I."/>
            <person name="Lee M.M."/>
            <person name="Goodwin Z."/>
            <person name="Lu X."/>
            <person name="Lewis E.E."/>
            <person name="Goodrich-Blair H."/>
            <person name="Stock S.P."/>
            <person name="Adams B.J."/>
            <person name="Sternberg P.W."/>
            <person name="Mortazavi A."/>
        </authorList>
    </citation>
    <scope>NUCLEOTIDE SEQUENCE [LARGE SCALE GENOMIC DNA]</scope>
    <source>
        <strain evidence="2 3">ALL</strain>
    </source>
</reference>
<evidence type="ECO:0000256" key="1">
    <source>
        <dbReference type="SAM" id="Phobius"/>
    </source>
</evidence>
<proteinExistence type="predicted"/>
<keyword evidence="1" id="KW-0472">Membrane</keyword>
<feature type="transmembrane region" description="Helical" evidence="1">
    <location>
        <begin position="21"/>
        <end position="44"/>
    </location>
</feature>
<organism evidence="2 3">
    <name type="scientific">Steinernema carpocapsae</name>
    <name type="common">Entomopathogenic nematode</name>
    <dbReference type="NCBI Taxonomy" id="34508"/>
    <lineage>
        <taxon>Eukaryota</taxon>
        <taxon>Metazoa</taxon>
        <taxon>Ecdysozoa</taxon>
        <taxon>Nematoda</taxon>
        <taxon>Chromadorea</taxon>
        <taxon>Rhabditida</taxon>
        <taxon>Tylenchina</taxon>
        <taxon>Panagrolaimomorpha</taxon>
        <taxon>Strongyloidoidea</taxon>
        <taxon>Steinernematidae</taxon>
        <taxon>Steinernema</taxon>
    </lineage>
</organism>
<gene>
    <name evidence="2" type="ORF">L596_026071</name>
</gene>
<reference evidence="2 3" key="2">
    <citation type="journal article" date="2019" name="G3 (Bethesda)">
        <title>Hybrid Assembly of the Genome of the Entomopathogenic Nematode Steinernema carpocapsae Identifies the X-Chromosome.</title>
        <authorList>
            <person name="Serra L."/>
            <person name="Macchietto M."/>
            <person name="Macias-Munoz A."/>
            <person name="McGill C.J."/>
            <person name="Rodriguez I.M."/>
            <person name="Rodriguez B."/>
            <person name="Murad R."/>
            <person name="Mortazavi A."/>
        </authorList>
    </citation>
    <scope>NUCLEOTIDE SEQUENCE [LARGE SCALE GENOMIC DNA]</scope>
    <source>
        <strain evidence="2 3">ALL</strain>
    </source>
</reference>
<keyword evidence="1" id="KW-1133">Transmembrane helix</keyword>
<dbReference type="Proteomes" id="UP000298663">
    <property type="component" value="Unassembled WGS sequence"/>
</dbReference>
<name>A0A4U5M0A3_STECR</name>
<feature type="transmembrane region" description="Helical" evidence="1">
    <location>
        <begin position="56"/>
        <end position="79"/>
    </location>
</feature>
<dbReference type="OrthoDB" id="10527970at2759"/>
<feature type="transmembrane region" description="Helical" evidence="1">
    <location>
        <begin position="197"/>
        <end position="216"/>
    </location>
</feature>
<comment type="caution">
    <text evidence="2">The sequence shown here is derived from an EMBL/GenBank/DDBJ whole genome shotgun (WGS) entry which is preliminary data.</text>
</comment>
<dbReference type="AlphaFoldDB" id="A0A4U5M0A3"/>
<feature type="transmembrane region" description="Helical" evidence="1">
    <location>
        <begin position="140"/>
        <end position="164"/>
    </location>
</feature>
<protein>
    <recommendedName>
        <fullName evidence="4">G-protein coupled receptors family 1 profile domain-containing protein</fullName>
    </recommendedName>
</protein>
<keyword evidence="3" id="KW-1185">Reference proteome</keyword>
<sequence>MSSIHRYFSHKLHGNQHLTLLTVKVIFDAFFALVAWIYSVLMILKLEGQITSNEYAFLLGNLTFSLELSMGVLSVFIALDRLLSMRRPFEYGQIYSPIILKLALCSMFFAFLTAFTVYYITRKADISQGYMFYQFADYTAQTYVHLTMSTAFLLNILITFVVIFDFRRFMTTGVQSYMVTYVKKLAFANRIVRYQMVADLVTLIVPNLAIPVLKYGFGFDLVARVGPITPPLFSLYVAFCAMLFRFVAAKK</sequence>
<keyword evidence="1" id="KW-0812">Transmembrane</keyword>
<feature type="transmembrane region" description="Helical" evidence="1">
    <location>
        <begin position="228"/>
        <end position="248"/>
    </location>
</feature>
<evidence type="ECO:0000313" key="2">
    <source>
        <dbReference type="EMBL" id="TKR62064.1"/>
    </source>
</evidence>
<accession>A0A4U5M0A3</accession>
<evidence type="ECO:0008006" key="4">
    <source>
        <dbReference type="Google" id="ProtNLM"/>
    </source>
</evidence>